<comment type="subcellular location">
    <subcellularLocation>
        <location evidence="14">Cell membrane</location>
        <topology evidence="14">Multi-pass membrane protein</topology>
        <orientation evidence="14">Cytoplasmic side</orientation>
    </subcellularLocation>
    <subcellularLocation>
        <location evidence="1">Membrane</location>
    </subcellularLocation>
</comment>
<protein>
    <recommendedName>
        <fullName evidence="14">ATP-dependent zinc metalloprotease FtsH</fullName>
        <ecNumber evidence="14">3.4.24.-</ecNumber>
    </recommendedName>
</protein>
<dbReference type="InterPro" id="IPR041569">
    <property type="entry name" value="AAA_lid_3"/>
</dbReference>
<dbReference type="Pfam" id="PF01434">
    <property type="entry name" value="Peptidase_M41"/>
    <property type="match status" value="1"/>
</dbReference>
<dbReference type="Pfam" id="PF00004">
    <property type="entry name" value="AAA"/>
    <property type="match status" value="1"/>
</dbReference>
<comment type="similarity">
    <text evidence="15">Belongs to the AAA ATPase family.</text>
</comment>
<comment type="function">
    <text evidence="14">Acts as a processive, ATP-dependent zinc metallopeptidase for both cytoplasmic and membrane proteins. Plays a role in the quality control of integral membrane proteins.</text>
</comment>
<evidence type="ECO:0000256" key="5">
    <source>
        <dbReference type="ARBA" id="ARBA00022723"/>
    </source>
</evidence>
<evidence type="ECO:0000256" key="4">
    <source>
        <dbReference type="ARBA" id="ARBA00022692"/>
    </source>
</evidence>
<dbReference type="SUPFAM" id="SSF52540">
    <property type="entry name" value="P-loop containing nucleoside triphosphate hydrolases"/>
    <property type="match status" value="1"/>
</dbReference>
<dbReference type="Proteomes" id="UP000033428">
    <property type="component" value="Unassembled WGS sequence"/>
</dbReference>
<keyword evidence="8 14" id="KW-0862">Zinc</keyword>
<dbReference type="NCBIfam" id="TIGR01241">
    <property type="entry name" value="FtsH_fam"/>
    <property type="match status" value="1"/>
</dbReference>
<feature type="transmembrane region" description="Helical" evidence="14">
    <location>
        <begin position="34"/>
        <end position="54"/>
    </location>
</feature>
<keyword evidence="4 14" id="KW-0812">Transmembrane</keyword>
<keyword evidence="3 14" id="KW-0645">Protease</keyword>
<dbReference type="InterPro" id="IPR000642">
    <property type="entry name" value="Peptidase_M41"/>
</dbReference>
<dbReference type="InterPro" id="IPR005936">
    <property type="entry name" value="FtsH"/>
</dbReference>
<dbReference type="PATRIC" id="fig|1609969.3.peg.2915"/>
<feature type="binding site" evidence="14">
    <location>
        <position position="526"/>
    </location>
    <ligand>
        <name>Zn(2+)</name>
        <dbReference type="ChEBI" id="CHEBI:29105"/>
        <note>catalytic</note>
    </ligand>
</feature>
<keyword evidence="6 14" id="KW-0547">Nucleotide-binding</keyword>
<feature type="region of interest" description="Disordered" evidence="16">
    <location>
        <begin position="1"/>
        <end position="28"/>
    </location>
</feature>
<dbReference type="InterPro" id="IPR003593">
    <property type="entry name" value="AAA+_ATPase"/>
</dbReference>
<comment type="similarity">
    <text evidence="13 14">In the central section; belongs to the AAA ATPase family.</text>
</comment>
<dbReference type="InterPro" id="IPR027417">
    <property type="entry name" value="P-loop_NTPase"/>
</dbReference>
<keyword evidence="7 14" id="KW-0378">Hydrolase</keyword>
<keyword evidence="12 14" id="KW-0472">Membrane</keyword>
<dbReference type="CDD" id="cd19501">
    <property type="entry name" value="RecA-like_FtsH"/>
    <property type="match status" value="1"/>
</dbReference>
<dbReference type="Gene3D" id="3.40.50.300">
    <property type="entry name" value="P-loop containing nucleotide triphosphate hydrolases"/>
    <property type="match status" value="1"/>
</dbReference>
<feature type="binding site" evidence="14">
    <location>
        <position position="454"/>
    </location>
    <ligand>
        <name>Zn(2+)</name>
        <dbReference type="ChEBI" id="CHEBI:29105"/>
        <note>catalytic</note>
    </ligand>
</feature>
<feature type="binding site" evidence="14">
    <location>
        <position position="450"/>
    </location>
    <ligand>
        <name>Zn(2+)</name>
        <dbReference type="ChEBI" id="CHEBI:29105"/>
        <note>catalytic</note>
    </ligand>
</feature>
<dbReference type="Gene3D" id="1.20.58.760">
    <property type="entry name" value="Peptidase M41"/>
    <property type="match status" value="1"/>
</dbReference>
<evidence type="ECO:0000256" key="13">
    <source>
        <dbReference type="ARBA" id="ARBA00061570"/>
    </source>
</evidence>
<evidence type="ECO:0000256" key="7">
    <source>
        <dbReference type="ARBA" id="ARBA00022801"/>
    </source>
</evidence>
<evidence type="ECO:0000259" key="17">
    <source>
        <dbReference type="SMART" id="SM00382"/>
    </source>
</evidence>
<evidence type="ECO:0000256" key="14">
    <source>
        <dbReference type="HAMAP-Rule" id="MF_01458"/>
    </source>
</evidence>
<organism evidence="18 19">
    <name type="scientific">Candidatus Omnitrophus magneticus</name>
    <dbReference type="NCBI Taxonomy" id="1609969"/>
    <lineage>
        <taxon>Bacteria</taxon>
        <taxon>Pseudomonadati</taxon>
        <taxon>Candidatus Omnitrophota</taxon>
        <taxon>Candidatus Omnitrophus</taxon>
    </lineage>
</organism>
<dbReference type="InterPro" id="IPR003960">
    <property type="entry name" value="ATPase_AAA_CS"/>
</dbReference>
<dbReference type="GO" id="GO:0005524">
    <property type="term" value="F:ATP binding"/>
    <property type="evidence" value="ECO:0007669"/>
    <property type="project" value="UniProtKB-UniRule"/>
</dbReference>
<feature type="binding site" evidence="14">
    <location>
        <begin position="223"/>
        <end position="230"/>
    </location>
    <ligand>
        <name>ATP</name>
        <dbReference type="ChEBI" id="CHEBI:30616"/>
    </ligand>
</feature>
<feature type="transmembrane region" description="Helical" evidence="14">
    <location>
        <begin position="133"/>
        <end position="152"/>
    </location>
</feature>
<comment type="similarity">
    <text evidence="2 14">In the C-terminal section; belongs to the peptidase M41 family.</text>
</comment>
<dbReference type="GO" id="GO:0005886">
    <property type="term" value="C:plasma membrane"/>
    <property type="evidence" value="ECO:0007669"/>
    <property type="project" value="UniProtKB-SubCell"/>
</dbReference>
<dbReference type="PANTHER" id="PTHR23076">
    <property type="entry name" value="METALLOPROTEASE M41 FTSH"/>
    <property type="match status" value="1"/>
</dbReference>
<name>A0A0F0CN48_9BACT</name>
<reference evidence="18 19" key="1">
    <citation type="submission" date="2015-02" db="EMBL/GenBank/DDBJ databases">
        <title>Single-cell genomics of uncultivated deep-branching MTB reveals a conserved set of magnetosome genes.</title>
        <authorList>
            <person name="Kolinko S."/>
            <person name="Richter M."/>
            <person name="Glockner F.O."/>
            <person name="Brachmann A."/>
            <person name="Schuler D."/>
        </authorList>
    </citation>
    <scope>NUCLEOTIDE SEQUENCE [LARGE SCALE GENOMIC DNA]</scope>
    <source>
        <strain evidence="18">SKK-01</strain>
    </source>
</reference>
<proteinExistence type="inferred from homology"/>
<keyword evidence="11 14" id="KW-0482">Metalloprotease</keyword>
<evidence type="ECO:0000256" key="6">
    <source>
        <dbReference type="ARBA" id="ARBA00022741"/>
    </source>
</evidence>
<keyword evidence="19" id="KW-1185">Reference proteome</keyword>
<dbReference type="GO" id="GO:0004176">
    <property type="term" value="F:ATP-dependent peptidase activity"/>
    <property type="evidence" value="ECO:0007669"/>
    <property type="project" value="InterPro"/>
</dbReference>
<feature type="domain" description="AAA+ ATPase" evidence="17">
    <location>
        <begin position="215"/>
        <end position="359"/>
    </location>
</feature>
<dbReference type="FunFam" id="3.40.50.300:FF:000001">
    <property type="entry name" value="ATP-dependent zinc metalloprotease FtsH"/>
    <property type="match status" value="1"/>
</dbReference>
<dbReference type="InterPro" id="IPR037219">
    <property type="entry name" value="Peptidase_M41-like"/>
</dbReference>
<evidence type="ECO:0000256" key="16">
    <source>
        <dbReference type="SAM" id="MobiDB-lite"/>
    </source>
</evidence>
<dbReference type="PANTHER" id="PTHR23076:SF97">
    <property type="entry name" value="ATP-DEPENDENT ZINC METALLOPROTEASE YME1L1"/>
    <property type="match status" value="1"/>
</dbReference>
<comment type="caution">
    <text evidence="18">The sequence shown here is derived from an EMBL/GenBank/DDBJ whole genome shotgun (WGS) entry which is preliminary data.</text>
</comment>
<feature type="compositionally biased region" description="Basic and acidic residues" evidence="16">
    <location>
        <begin position="9"/>
        <end position="23"/>
    </location>
</feature>
<dbReference type="EMBL" id="JYNY01000584">
    <property type="protein sequence ID" value="KJJ83434.1"/>
    <property type="molecule type" value="Genomic_DNA"/>
</dbReference>
<dbReference type="GO" id="GO:0008270">
    <property type="term" value="F:zinc ion binding"/>
    <property type="evidence" value="ECO:0007669"/>
    <property type="project" value="UniProtKB-UniRule"/>
</dbReference>
<evidence type="ECO:0000313" key="18">
    <source>
        <dbReference type="EMBL" id="KJJ83434.1"/>
    </source>
</evidence>
<evidence type="ECO:0000256" key="3">
    <source>
        <dbReference type="ARBA" id="ARBA00022670"/>
    </source>
</evidence>
<dbReference type="SUPFAM" id="SSF140990">
    <property type="entry name" value="FtsH protease domain-like"/>
    <property type="match status" value="1"/>
</dbReference>
<dbReference type="Gene3D" id="1.10.8.60">
    <property type="match status" value="1"/>
</dbReference>
<dbReference type="GO" id="GO:0004222">
    <property type="term" value="F:metalloendopeptidase activity"/>
    <property type="evidence" value="ECO:0007669"/>
    <property type="project" value="InterPro"/>
</dbReference>
<dbReference type="GO" id="GO:0016887">
    <property type="term" value="F:ATP hydrolysis activity"/>
    <property type="evidence" value="ECO:0007669"/>
    <property type="project" value="UniProtKB-UniRule"/>
</dbReference>
<evidence type="ECO:0000256" key="15">
    <source>
        <dbReference type="RuleBase" id="RU003651"/>
    </source>
</evidence>
<feature type="active site" evidence="14">
    <location>
        <position position="451"/>
    </location>
</feature>
<gene>
    <name evidence="14" type="primary">ftsH</name>
    <name evidence="18" type="ORF">OMAG_002700</name>
</gene>
<evidence type="ECO:0000256" key="9">
    <source>
        <dbReference type="ARBA" id="ARBA00022840"/>
    </source>
</evidence>
<evidence type="ECO:0000256" key="8">
    <source>
        <dbReference type="ARBA" id="ARBA00022833"/>
    </source>
</evidence>
<dbReference type="Pfam" id="PF17862">
    <property type="entry name" value="AAA_lid_3"/>
    <property type="match status" value="1"/>
</dbReference>
<comment type="cofactor">
    <cofactor evidence="14">
        <name>Zn(2+)</name>
        <dbReference type="ChEBI" id="CHEBI:29105"/>
    </cofactor>
    <text evidence="14">Binds 1 zinc ion per subunit.</text>
</comment>
<evidence type="ECO:0000256" key="11">
    <source>
        <dbReference type="ARBA" id="ARBA00023049"/>
    </source>
</evidence>
<evidence type="ECO:0000256" key="10">
    <source>
        <dbReference type="ARBA" id="ARBA00022989"/>
    </source>
</evidence>
<keyword evidence="10 14" id="KW-1133">Transmembrane helix</keyword>
<dbReference type="EC" id="3.4.24.-" evidence="14"/>
<evidence type="ECO:0000256" key="12">
    <source>
        <dbReference type="ARBA" id="ARBA00023136"/>
    </source>
</evidence>
<dbReference type="SMART" id="SM00382">
    <property type="entry name" value="AAA"/>
    <property type="match status" value="1"/>
</dbReference>
<dbReference type="GO" id="GO:0030163">
    <property type="term" value="P:protein catabolic process"/>
    <property type="evidence" value="ECO:0007669"/>
    <property type="project" value="UniProtKB-UniRule"/>
</dbReference>
<keyword evidence="9 14" id="KW-0067">ATP-binding</keyword>
<dbReference type="HAMAP" id="MF_01458">
    <property type="entry name" value="FtsH"/>
    <property type="match status" value="1"/>
</dbReference>
<dbReference type="FunFam" id="1.10.8.60:FF:000001">
    <property type="entry name" value="ATP-dependent zinc metalloprotease FtsH"/>
    <property type="match status" value="1"/>
</dbReference>
<dbReference type="GO" id="GO:0006508">
    <property type="term" value="P:proteolysis"/>
    <property type="evidence" value="ECO:0007669"/>
    <property type="project" value="UniProtKB-KW"/>
</dbReference>
<evidence type="ECO:0000256" key="1">
    <source>
        <dbReference type="ARBA" id="ARBA00004370"/>
    </source>
</evidence>
<accession>A0A0F0CN48</accession>
<dbReference type="AlphaFoldDB" id="A0A0F0CN48"/>
<evidence type="ECO:0000256" key="2">
    <source>
        <dbReference type="ARBA" id="ARBA00010044"/>
    </source>
</evidence>
<dbReference type="MEROPS" id="M41.009"/>
<evidence type="ECO:0000313" key="19">
    <source>
        <dbReference type="Proteomes" id="UP000033428"/>
    </source>
</evidence>
<dbReference type="InterPro" id="IPR003959">
    <property type="entry name" value="ATPase_AAA_core"/>
</dbReference>
<sequence length="640" mass="70955">MNLDSQDDNDLKQEKDSNEEPKPTKPSNNGKNPFVWVLVAVGLFYLYQWIFTSYEEISNRMTYREFYQAVSTNSHNGRIVSALKVSDHVSGKLNDGKIFNVTVPENDTELLKMMAQEIPDFDIKPPQTFLSNLFYTLGPMILFMLFLWFVVYRGSGGGGGKMFSFGKSRAKLANKEDINVTFDDVAGVEEAKEELREVIEFLKDPKKFQVLGGKMPKGVLLMGPPGTGKTLLAKAVAGEAGVPFLSLSGSDFVEMFVGVGASRVRDLFGQAKRTVKISQKGCIIFIDEIDAVGRQRFSGIGGGHDEREQTLNALLSEMDGFDTSPGVILVAATNRPDVLDPALLRPGRFDRQIVVDRPDVTGRIAILKVHAKNVKLAKGVDLGKIAKQTAGFSGADLANLVNEAALLGARRNKKEITLAELQESMERVMAGPERKSRKISDDEKQIIAYHEAGHALISFFVKDADPLHKVTIISRGMALGYTMHLPQRDQYLYRKKQFLGRIAGLLGGRASEDITFNEVSTGAENDIKQATELARDMVTQYGMSDRLGHLTVGRRHGQVFLGRDISEERNYSEETAKMIDQEIKGIIDSCYKTAKGHLLENKDKLDLLAKTLVDKETLDEKEVRELLGLPQVLEDETVGL</sequence>
<keyword evidence="5 14" id="KW-0479">Metal-binding</keyword>
<keyword evidence="14" id="KW-1003">Cell membrane</keyword>
<dbReference type="FunFam" id="1.20.58.760:FF:000001">
    <property type="entry name" value="ATP-dependent zinc metalloprotease FtsH"/>
    <property type="match status" value="1"/>
</dbReference>
<dbReference type="PROSITE" id="PS00674">
    <property type="entry name" value="AAA"/>
    <property type="match status" value="1"/>
</dbReference>
<comment type="subunit">
    <text evidence="14">Homohexamer.</text>
</comment>